<keyword evidence="2" id="KW-1185">Reference proteome</keyword>
<gene>
    <name evidence="1" type="ORF">UCMB321_2386</name>
</gene>
<dbReference type="EMBL" id="JXDG01000032">
    <property type="protein sequence ID" value="KIH83804.1"/>
    <property type="molecule type" value="Genomic_DNA"/>
</dbReference>
<accession>A0A0C2ECZ6</accession>
<proteinExistence type="predicted"/>
<comment type="caution">
    <text evidence="1">The sequence shown here is derived from an EMBL/GenBank/DDBJ whole genome shotgun (WGS) entry which is preliminary data.</text>
</comment>
<dbReference type="AlphaFoldDB" id="A0A0C2ECZ6"/>
<organism evidence="1 2">
    <name type="scientific">Pseudomonas batumici</name>
    <dbReference type="NCBI Taxonomy" id="226910"/>
    <lineage>
        <taxon>Bacteria</taxon>
        <taxon>Pseudomonadati</taxon>
        <taxon>Pseudomonadota</taxon>
        <taxon>Gammaproteobacteria</taxon>
        <taxon>Pseudomonadales</taxon>
        <taxon>Pseudomonadaceae</taxon>
        <taxon>Pseudomonas</taxon>
    </lineage>
</organism>
<reference evidence="1 2" key="1">
    <citation type="submission" date="2015-01" db="EMBL/GenBank/DDBJ databases">
        <title>Complete genome of Pseudomonas batumici UCM B-321 producer of the batumin antibiotic with strong antistaphilococcal and potential anticancer activity.</title>
        <authorList>
            <person name="Klochko V.V."/>
            <person name="Zelena L.B."/>
            <person name="Elena K.A."/>
            <person name="Reva O.N."/>
        </authorList>
    </citation>
    <scope>NUCLEOTIDE SEQUENCE [LARGE SCALE GENOMIC DNA]</scope>
    <source>
        <strain evidence="1 2">UCM B-321</strain>
    </source>
</reference>
<dbReference type="Proteomes" id="UP000031535">
    <property type="component" value="Unassembled WGS sequence"/>
</dbReference>
<evidence type="ECO:0000313" key="1">
    <source>
        <dbReference type="EMBL" id="KIH83804.1"/>
    </source>
</evidence>
<evidence type="ECO:0000313" key="2">
    <source>
        <dbReference type="Proteomes" id="UP000031535"/>
    </source>
</evidence>
<name>A0A0C2ECZ6_9PSED</name>
<dbReference type="PATRIC" id="fig|226910.6.peg.2375"/>
<sequence length="56" mass="6464">MHCSVLRWRVGGPGCYIFLYIQDEQYAGQGRYSSQRVALQSRFKAVAKRTPRCVEP</sequence>
<protein>
    <submittedName>
        <fullName evidence="1">Uncharacterized protein</fullName>
    </submittedName>
</protein>
<dbReference type="STRING" id="226910.UCMB321_2386"/>